<dbReference type="KEGG" id="csj:CSK29544_02647"/>
<evidence type="ECO:0000313" key="7">
    <source>
        <dbReference type="Proteomes" id="UP000548673"/>
    </source>
</evidence>
<comment type="caution">
    <text evidence="5">The sequence shown here is derived from an EMBL/GenBank/DDBJ whole genome shotgun (WGS) entry which is preliminary data.</text>
</comment>
<dbReference type="EMBL" id="JABTXY010000024">
    <property type="protein sequence ID" value="NYV42809.1"/>
    <property type="molecule type" value="Genomic_DNA"/>
</dbReference>
<reference evidence="4 7" key="2">
    <citation type="submission" date="2020-05" db="EMBL/GenBank/DDBJ databases">
        <title>The draft genome of Cronobacter sakazakii strain 145005.</title>
        <authorList>
            <person name="Yang J."/>
            <person name="Liu L."/>
            <person name="Feng Y."/>
            <person name="Zong Z."/>
        </authorList>
    </citation>
    <scope>NUCLEOTIDE SEQUENCE [LARGE SCALE GENOMIC DNA]</scope>
    <source>
        <strain evidence="4 7">145005</strain>
    </source>
</reference>
<evidence type="ECO:0000256" key="2">
    <source>
        <dbReference type="PIRNR" id="PIRNR006276"/>
    </source>
</evidence>
<evidence type="ECO:0000256" key="1">
    <source>
        <dbReference type="ARBA" id="ARBA00008791"/>
    </source>
</evidence>
<dbReference type="Pfam" id="PF00582">
    <property type="entry name" value="Usp"/>
    <property type="match status" value="1"/>
</dbReference>
<comment type="subcellular location">
    <subcellularLocation>
        <location evidence="2">Cytoplasm</location>
    </subcellularLocation>
</comment>
<feature type="domain" description="UspA" evidence="3">
    <location>
        <begin position="3"/>
        <end position="137"/>
    </location>
</feature>
<reference evidence="5 6" key="1">
    <citation type="submission" date="2017-04" db="EMBL/GenBank/DDBJ databases">
        <title>Cronobacter sakazakii, ST83 Lineage Isolates.</title>
        <authorList>
            <person name="Chase H."/>
            <person name="Tall B."/>
            <person name="Gopinath G."/>
            <person name="Lehner A."/>
        </authorList>
    </citation>
    <scope>NUCLEOTIDE SEQUENCE [LARGE SCALE GENOMIC DNA]</scope>
    <source>
        <strain evidence="5 6">MOD1_Comp15</strain>
    </source>
</reference>
<evidence type="ECO:0000313" key="5">
    <source>
        <dbReference type="EMBL" id="PUW07163.1"/>
    </source>
</evidence>
<dbReference type="AlphaFoldDB" id="A0A2S9UFV7"/>
<comment type="function">
    <text evidence="2">Required for resistance to DNA-damaging agents.</text>
</comment>
<sequence length="140" mass="15497">MSYSHVLVAVAVTPESYRLITRAVSIVKPVNGKISLITIATDPELFNQMSAPMLENLRDIMFEETKTFLEDLKSKAGYPINKTIIATGEPGEYIRDICEKDDIDLVICGNHNHNLFSKAVCLSKKIVATSKTDLLLVALD</sequence>
<name>A0A2S9UFV7_CROSK</name>
<dbReference type="InterPro" id="IPR006015">
    <property type="entry name" value="Universal_stress_UspA"/>
</dbReference>
<dbReference type="STRING" id="28141.CSK29544_02647"/>
<dbReference type="GO" id="GO:0005737">
    <property type="term" value="C:cytoplasm"/>
    <property type="evidence" value="ECO:0007669"/>
    <property type="project" value="UniProtKB-SubCell"/>
</dbReference>
<evidence type="ECO:0000259" key="3">
    <source>
        <dbReference type="Pfam" id="PF00582"/>
    </source>
</evidence>
<dbReference type="Proteomes" id="UP000244856">
    <property type="component" value="Unassembled WGS sequence"/>
</dbReference>
<keyword evidence="2" id="KW-0963">Cytoplasm</keyword>
<dbReference type="EMBL" id="NCTU01000002">
    <property type="protein sequence ID" value="PUW07163.1"/>
    <property type="molecule type" value="Genomic_DNA"/>
</dbReference>
<protein>
    <recommendedName>
        <fullName evidence="2">Universal stress protein</fullName>
    </recommendedName>
</protein>
<dbReference type="InterPro" id="IPR014729">
    <property type="entry name" value="Rossmann-like_a/b/a_fold"/>
</dbReference>
<dbReference type="Gene3D" id="3.40.50.620">
    <property type="entry name" value="HUPs"/>
    <property type="match status" value="1"/>
</dbReference>
<dbReference type="SUPFAM" id="SSF52402">
    <property type="entry name" value="Adenine nucleotide alpha hydrolases-like"/>
    <property type="match status" value="1"/>
</dbReference>
<evidence type="ECO:0000313" key="4">
    <source>
        <dbReference type="EMBL" id="NYV42809.1"/>
    </source>
</evidence>
<gene>
    <name evidence="4" type="primary">uspC</name>
    <name evidence="5" type="ORF">B7T07_02640</name>
    <name evidence="4" type="ORF">HRR37_10630</name>
</gene>
<dbReference type="Proteomes" id="UP000548673">
    <property type="component" value="Unassembled WGS sequence"/>
</dbReference>
<dbReference type="InterPro" id="IPR006016">
    <property type="entry name" value="UspA"/>
</dbReference>
<dbReference type="OMA" id="CGNHNQS"/>
<dbReference type="RefSeq" id="WP_007868796.1">
    <property type="nucleotide sequence ID" value="NZ_CABMLV010000001.1"/>
</dbReference>
<dbReference type="GeneID" id="56730193"/>
<dbReference type="PIRSF" id="PIRSF006276">
    <property type="entry name" value="UspA"/>
    <property type="match status" value="1"/>
</dbReference>
<dbReference type="NCBIfam" id="NF007512">
    <property type="entry name" value="PRK10116.1"/>
    <property type="match status" value="1"/>
</dbReference>
<comment type="similarity">
    <text evidence="1 2">Belongs to the universal stress protein A family.</text>
</comment>
<proteinExistence type="inferred from homology"/>
<accession>A0A2S9UFV7</accession>
<evidence type="ECO:0000313" key="6">
    <source>
        <dbReference type="Proteomes" id="UP000244856"/>
    </source>
</evidence>
<organism evidence="5 6">
    <name type="scientific">Cronobacter sakazakii</name>
    <name type="common">Enterobacter sakazakii</name>
    <dbReference type="NCBI Taxonomy" id="28141"/>
    <lineage>
        <taxon>Bacteria</taxon>
        <taxon>Pseudomonadati</taxon>
        <taxon>Pseudomonadota</taxon>
        <taxon>Gammaproteobacteria</taxon>
        <taxon>Enterobacterales</taxon>
        <taxon>Enterobacteriaceae</taxon>
        <taxon>Cronobacter</taxon>
    </lineage>
</organism>